<reference evidence="8" key="1">
    <citation type="journal article" date="2017" name="Front. Plant Sci.">
        <title>Climate Clever Clovers: New Paradigm to Reduce the Environmental Footprint of Ruminants by Breeding Low Methanogenic Forages Utilizing Haplotype Variation.</title>
        <authorList>
            <person name="Kaur P."/>
            <person name="Appels R."/>
            <person name="Bayer P.E."/>
            <person name="Keeble-Gagnere G."/>
            <person name="Wang J."/>
            <person name="Hirakawa H."/>
            <person name="Shirasawa K."/>
            <person name="Vercoe P."/>
            <person name="Stefanova K."/>
            <person name="Durmic Z."/>
            <person name="Nichols P."/>
            <person name="Revell C."/>
            <person name="Isobe S.N."/>
            <person name="Edwards D."/>
            <person name="Erskine W."/>
        </authorList>
    </citation>
    <scope>NUCLEOTIDE SEQUENCE [LARGE SCALE GENOMIC DNA]</scope>
    <source>
        <strain evidence="8">cv. Daliak</strain>
    </source>
</reference>
<dbReference type="OrthoDB" id="3222at2759"/>
<evidence type="ECO:0000256" key="1">
    <source>
        <dbReference type="ARBA" id="ARBA00004141"/>
    </source>
</evidence>
<dbReference type="GO" id="GO:0015267">
    <property type="term" value="F:channel activity"/>
    <property type="evidence" value="ECO:0007669"/>
    <property type="project" value="InterPro"/>
</dbReference>
<organism evidence="7 8">
    <name type="scientific">Trifolium subterraneum</name>
    <name type="common">Subterranean clover</name>
    <dbReference type="NCBI Taxonomy" id="3900"/>
    <lineage>
        <taxon>Eukaryota</taxon>
        <taxon>Viridiplantae</taxon>
        <taxon>Streptophyta</taxon>
        <taxon>Embryophyta</taxon>
        <taxon>Tracheophyta</taxon>
        <taxon>Spermatophyta</taxon>
        <taxon>Magnoliopsida</taxon>
        <taxon>eudicotyledons</taxon>
        <taxon>Gunneridae</taxon>
        <taxon>Pentapetalae</taxon>
        <taxon>rosids</taxon>
        <taxon>fabids</taxon>
        <taxon>Fabales</taxon>
        <taxon>Fabaceae</taxon>
        <taxon>Papilionoideae</taxon>
        <taxon>50 kb inversion clade</taxon>
        <taxon>NPAAA clade</taxon>
        <taxon>Hologalegina</taxon>
        <taxon>IRL clade</taxon>
        <taxon>Trifolieae</taxon>
        <taxon>Trifolium</taxon>
    </lineage>
</organism>
<evidence type="ECO:0000256" key="5">
    <source>
        <dbReference type="ARBA" id="ARBA00023136"/>
    </source>
</evidence>
<dbReference type="Gene3D" id="1.20.1080.10">
    <property type="entry name" value="Glycerol uptake facilitator protein"/>
    <property type="match status" value="2"/>
</dbReference>
<dbReference type="SUPFAM" id="SSF81338">
    <property type="entry name" value="Aquaporin-like"/>
    <property type="match status" value="1"/>
</dbReference>
<sequence>IPVYILAQLLGSTLASAALKLIFSGKEDQFVGTLPAGSNLQAFVVEFIITFYLMFVISGVATDNRAANHRSMNPARSLGPAIVDHEFRGIWIYLVSPILGALAGTWAYTFIRYTNKPVREITKSASFVKDLGRK</sequence>
<feature type="transmembrane region" description="Helical" evidence="6">
    <location>
        <begin position="6"/>
        <end position="23"/>
    </location>
</feature>
<proteinExistence type="predicted"/>
<keyword evidence="2" id="KW-0813">Transport</keyword>
<protein>
    <recommendedName>
        <fullName evidence="9">Aquaporin</fullName>
    </recommendedName>
</protein>
<evidence type="ECO:0000256" key="3">
    <source>
        <dbReference type="ARBA" id="ARBA00022692"/>
    </source>
</evidence>
<name>A0A2Z6MWS9_TRISU</name>
<evidence type="ECO:0000313" key="7">
    <source>
        <dbReference type="EMBL" id="GAU35881.1"/>
    </source>
</evidence>
<keyword evidence="8" id="KW-1185">Reference proteome</keyword>
<dbReference type="InterPro" id="IPR000425">
    <property type="entry name" value="MIP"/>
</dbReference>
<accession>A0A2Z6MWS9</accession>
<gene>
    <name evidence="7" type="ORF">TSUD_383730</name>
</gene>
<dbReference type="PANTHER" id="PTHR45724:SF13">
    <property type="entry name" value="AQUAPORIN NIP1-1-RELATED"/>
    <property type="match status" value="1"/>
</dbReference>
<dbReference type="EMBL" id="DF973608">
    <property type="protein sequence ID" value="GAU35881.1"/>
    <property type="molecule type" value="Genomic_DNA"/>
</dbReference>
<evidence type="ECO:0000256" key="4">
    <source>
        <dbReference type="ARBA" id="ARBA00022989"/>
    </source>
</evidence>
<dbReference type="Pfam" id="PF00230">
    <property type="entry name" value="MIP"/>
    <property type="match status" value="2"/>
</dbReference>
<comment type="subcellular location">
    <subcellularLocation>
        <location evidence="1">Membrane</location>
        <topology evidence="1">Multi-pass membrane protein</topology>
    </subcellularLocation>
</comment>
<dbReference type="AlphaFoldDB" id="A0A2Z6MWS9"/>
<dbReference type="Proteomes" id="UP000242715">
    <property type="component" value="Unassembled WGS sequence"/>
</dbReference>
<keyword evidence="4 6" id="KW-1133">Transmembrane helix</keyword>
<evidence type="ECO:0000313" key="8">
    <source>
        <dbReference type="Proteomes" id="UP000242715"/>
    </source>
</evidence>
<dbReference type="InterPro" id="IPR034294">
    <property type="entry name" value="Aquaporin_transptr"/>
</dbReference>
<evidence type="ECO:0000256" key="6">
    <source>
        <dbReference type="SAM" id="Phobius"/>
    </source>
</evidence>
<dbReference type="PANTHER" id="PTHR45724">
    <property type="entry name" value="AQUAPORIN NIP2-1"/>
    <property type="match status" value="1"/>
</dbReference>
<feature type="transmembrane region" description="Helical" evidence="6">
    <location>
        <begin position="43"/>
        <end position="62"/>
    </location>
</feature>
<feature type="non-terminal residue" evidence="7">
    <location>
        <position position="1"/>
    </location>
</feature>
<dbReference type="GO" id="GO:0016020">
    <property type="term" value="C:membrane"/>
    <property type="evidence" value="ECO:0007669"/>
    <property type="project" value="UniProtKB-SubCell"/>
</dbReference>
<feature type="transmembrane region" description="Helical" evidence="6">
    <location>
        <begin position="90"/>
        <end position="111"/>
    </location>
</feature>
<evidence type="ECO:0008006" key="9">
    <source>
        <dbReference type="Google" id="ProtNLM"/>
    </source>
</evidence>
<evidence type="ECO:0000256" key="2">
    <source>
        <dbReference type="ARBA" id="ARBA00022448"/>
    </source>
</evidence>
<keyword evidence="5 6" id="KW-0472">Membrane</keyword>
<keyword evidence="3 6" id="KW-0812">Transmembrane</keyword>
<dbReference type="InterPro" id="IPR023271">
    <property type="entry name" value="Aquaporin-like"/>
</dbReference>